<comment type="caution">
    <text evidence="6">Lacks conserved residue(s) required for the propagation of feature annotation.</text>
</comment>
<dbReference type="InterPro" id="IPR001660">
    <property type="entry name" value="SAM"/>
</dbReference>
<evidence type="ECO:0000313" key="12">
    <source>
        <dbReference type="EMBL" id="CAH0375450.1"/>
    </source>
</evidence>
<dbReference type="Gene3D" id="1.20.5.190">
    <property type="match status" value="1"/>
</dbReference>
<comment type="subcellular location">
    <subcellularLocation>
        <location evidence="1">Cytoplasm</location>
    </subcellularLocation>
</comment>
<dbReference type="SMART" id="SM00454">
    <property type="entry name" value="SAM"/>
    <property type="match status" value="1"/>
</dbReference>
<dbReference type="GO" id="GO:0000160">
    <property type="term" value="P:phosphorelay signal transduction system"/>
    <property type="evidence" value="ECO:0007669"/>
    <property type="project" value="InterPro"/>
</dbReference>
<dbReference type="PROSITE" id="PS50088">
    <property type="entry name" value="ANK_REPEAT"/>
    <property type="match status" value="1"/>
</dbReference>
<dbReference type="SMART" id="SM00248">
    <property type="entry name" value="ANK"/>
    <property type="match status" value="1"/>
</dbReference>
<sequence>MSDGADASGANPQMMASPWAMLGLHNATYRERCTATVADTLVKDDEDGRWLFTSKRGEVQRKKRTSPAQQAKMIQERFVRLGLMGDGNPEGFVCCVRRADGGFKFLGERGFAKLGGALPAEPDVVGIQAYVHGNYYRNAYERPQGTGRIKTATVVVPTRPDDSKFSQHGADGPAFVDGPDGEKCINVPGKRLRAYGKSRATTLNETLDAATRSLVRFLEKTQHCRVAKLTADYVVDGRNQLWLVWLGDCTHIPVEVRPASSRPTDKATAPSIVDGAALEQVMDVTSRVDTTSRGERRRKRDELKAGAPVTSEDEARQWSVKFGSATPKSPEIPKNQRCVGDYCHVQIHDPKQLFTEEEMRAFTGSDVDALRSLVRDTYAEGPTTEVAFRSIYLAGREKRGFKEGQERRDDDELPEWMRFPEDPSDQQLADAIALAREDVEEPSDDDDMVPRESESAAGVERRRARRRENQAQGLTADTDASRARRDWRAQRGELEGGTANMYKRCRVCAHCASMYALLDKGREILAKDASADEAEARKKARAERRALVQFAEEPDQPDAATGFRDALARRVGTPAAAAETRVVEAPQQVKRPPPVKNHKSWKGRLPEAELYGADAPASVLDQNQNEKFEKLDEYLRGTSDAAARKAEARAAALARSRAAQLKLAREEGCESSDLYFGRVLVVEARGSADLPDCVETLEGAGFVVDVELDVQHAREMLAAAHGVDAAPGWQYDAILVSDVLDLGDAFDVVGEVRDLEKQRRKRESAKQVAKAKRAAAKPGGMNDDNDRLKPGTFIHLPVVVLSARTAPEDLRAYKAAGLDGCISRPLQKAALLSTLRAAVPRHGRQLLGDLAQPKRGAQPAHGEPARDRGSNAAFVSWSVRLTGLEPDDFDQGTRNAFCAEAATQLGLGVDRVEILEVTAGSAILSLRATGFESDEAARAFGRALRARSQLVDEENWGRHLIDGIEITVSTGQVEGVLEKRSGARAEAAGAGGATGSAALAAKSLSLPASFTAVDGSVGGVLQLDADTSLPYVVVDFSLSSDGRRPAQAGEHQATFNLVVCHDFFDTFERLKIVLTPIAARYPGLQVLLWNYPGQAFTEWREEQLLNNTFLASCLSELLTHAGNRGTKQFDDQKPFFLLGYGYGASVASFYATHYRQPAMRGLVLCNGFSFVDPHLAGALHDAMNVFSCAPPSRPDLPVYFWSRFLFSRDYLTKVSTPLALNLYTAVHNPITPEGRMQLCVGALGSHDVRPALSLLDLPCIAVHSTEGVLVKPSHAQAWSDPAQQRDACATIHRALKTRKTCVVWVKAGHELFQESRKQVSVLLEQLLVGYHEINDVSFVTADFADGPAAVDRADSELRSAEVVTPQVGHTPLATDLARESVGHGNFEDEFIDSVLGKVRDSKIGHNAAYGDPDWVHFSNLSAERAGAALGRRRAAAEAEDPLASVKTRKRRDDAPLKTVLDPRNPAFERQDNVVYKPGEGSHIYPNPQEYPEVKEYMAWRLKRNKKRLQRLEFAAKTIQACFRNHLAWTVVRRLREERATVMLQRAYRGWRGRQAFLVKMRQIWAAHVIQRAWRGFSGRGFFTLLKTMHAAAAQMQRTARGLLARLLVQGMQQRRHRAATMLQTLWRQVTARYATFELRNRSYAARTVERAYRGHLGRRRAQNERHKFLFSKSQSQGIEFGRQMLLEHKLHATRLQSEVSLLTQEKVAAEESVEALLEEISEFEQGVAQLEKEMHQLSKIEAEAVGVLDEEAKYELREQKMRLDREFGAMLAKIAERREKLGGLEGKLATLDHARQGKEEQLRTLERKLVVLLEEQQRELHKIRRRQEARGDLLEQARKGDANALALATAGGVGGGGGGGYSGPSVAEKKQAAQLMQSTETLMKFGFMSMSMTYFSSLNMIRAMRTVSTQDTVMAALHQNQAMGGGGGAGPAQSIEGGPTAYQDKLGGEDFKPSLKPGQMPGQETLKVSAWSVDDVARWLQTLSLGQYREAFVDAAVDGAFLYDLDDDDLRNTLGIEHRLHRKKILNMTTKLRASEQERNKQMRVFMQTGQTGVAAAGATPLDQYSKTGAAEGEEAAEEEEKPLDFDEVMALVRHGKVSRLKDALAPIAKKKFDPAIVKVPYVEDFGTAYVDAYERETFNLNKVNEHGNTMLHVAAQNGNVKIAKLLVEKGANPNHQNKGGQTAGHFANAYQFYDFLSWLFDPNGGGADDTLENMYGLGPYDGLSVELENG</sequence>
<dbReference type="Gene3D" id="1.10.150.50">
    <property type="entry name" value="Transcription Factor, Ets-1"/>
    <property type="match status" value="1"/>
</dbReference>
<evidence type="ECO:0000256" key="6">
    <source>
        <dbReference type="PROSITE-ProRule" id="PRU00169"/>
    </source>
</evidence>
<dbReference type="InterPro" id="IPR013761">
    <property type="entry name" value="SAM/pointed_sf"/>
</dbReference>
<keyword evidence="2" id="KW-0963">Cytoplasm</keyword>
<dbReference type="GO" id="GO:0035591">
    <property type="term" value="F:signaling adaptor activity"/>
    <property type="evidence" value="ECO:0007669"/>
    <property type="project" value="InterPro"/>
</dbReference>
<dbReference type="InterPro" id="IPR001789">
    <property type="entry name" value="Sig_transdc_resp-reg_receiver"/>
</dbReference>
<protein>
    <recommendedName>
        <fullName evidence="14">SAM domain-containing protein</fullName>
    </recommendedName>
</protein>
<dbReference type="InterPro" id="IPR027417">
    <property type="entry name" value="P-loop_NTPase"/>
</dbReference>
<dbReference type="EMBL" id="CAKKNE010000004">
    <property type="protein sequence ID" value="CAH0375450.1"/>
    <property type="molecule type" value="Genomic_DNA"/>
</dbReference>
<dbReference type="GO" id="GO:0003953">
    <property type="term" value="F:NAD+ nucleosidase activity"/>
    <property type="evidence" value="ECO:0007669"/>
    <property type="project" value="InterPro"/>
</dbReference>
<dbReference type="PROSITE" id="PS50105">
    <property type="entry name" value="SAM_DOMAIN"/>
    <property type="match status" value="1"/>
</dbReference>
<dbReference type="Proteomes" id="UP000789595">
    <property type="component" value="Unassembled WGS sequence"/>
</dbReference>
<dbReference type="SUPFAM" id="SSF48403">
    <property type="entry name" value="Ankyrin repeat"/>
    <property type="match status" value="1"/>
</dbReference>
<dbReference type="InterPro" id="IPR029058">
    <property type="entry name" value="AB_hydrolase_fold"/>
</dbReference>
<evidence type="ECO:0000259" key="10">
    <source>
        <dbReference type="PROSITE" id="PS50110"/>
    </source>
</evidence>
<evidence type="ECO:0000256" key="4">
    <source>
        <dbReference type="ARBA" id="ARBA00022801"/>
    </source>
</evidence>
<dbReference type="Gene3D" id="3.40.50.2300">
    <property type="match status" value="1"/>
</dbReference>
<dbReference type="EMBL" id="HBIW01007616">
    <property type="protein sequence ID" value="CAE0690991.1"/>
    <property type="molecule type" value="Transcribed_RNA"/>
</dbReference>
<dbReference type="Gene3D" id="3.40.50.1820">
    <property type="entry name" value="alpha/beta hydrolase"/>
    <property type="match status" value="1"/>
</dbReference>
<feature type="region of interest" description="Disordered" evidence="8">
    <location>
        <begin position="1923"/>
        <end position="1962"/>
    </location>
</feature>
<dbReference type="InterPro" id="IPR000048">
    <property type="entry name" value="IQ_motif_EF-hand-BS"/>
</dbReference>
<evidence type="ECO:0000256" key="1">
    <source>
        <dbReference type="ARBA" id="ARBA00004496"/>
    </source>
</evidence>
<dbReference type="Pfam" id="PF12796">
    <property type="entry name" value="Ank_2"/>
    <property type="match status" value="1"/>
</dbReference>
<name>A0A7S3ZRA3_9STRA</name>
<evidence type="ECO:0000256" key="5">
    <source>
        <dbReference type="PROSITE-ProRule" id="PRU00023"/>
    </source>
</evidence>
<dbReference type="Gene3D" id="1.25.40.20">
    <property type="entry name" value="Ankyrin repeat-containing domain"/>
    <property type="match status" value="1"/>
</dbReference>
<feature type="compositionally biased region" description="Basic and acidic residues" evidence="8">
    <location>
        <begin position="290"/>
        <end position="304"/>
    </location>
</feature>
<evidence type="ECO:0000256" key="7">
    <source>
        <dbReference type="SAM" id="Coils"/>
    </source>
</evidence>
<dbReference type="GO" id="GO:0034128">
    <property type="term" value="P:negative regulation of MyD88-independent toll-like receptor signaling pathway"/>
    <property type="evidence" value="ECO:0007669"/>
    <property type="project" value="InterPro"/>
</dbReference>
<evidence type="ECO:0000313" key="11">
    <source>
        <dbReference type="EMBL" id="CAE0690991.1"/>
    </source>
</evidence>
<dbReference type="SUPFAM" id="SSF52172">
    <property type="entry name" value="CheY-like"/>
    <property type="match status" value="1"/>
</dbReference>
<dbReference type="PANTHER" id="PTHR22998">
    <property type="entry name" value="SARM1"/>
    <property type="match status" value="1"/>
</dbReference>
<keyword evidence="4" id="KW-0378">Hydrolase</keyword>
<dbReference type="PROSITE" id="PS50110">
    <property type="entry name" value="RESPONSE_REGULATORY"/>
    <property type="match status" value="1"/>
</dbReference>
<reference evidence="12" key="2">
    <citation type="submission" date="2021-11" db="EMBL/GenBank/DDBJ databases">
        <authorList>
            <consortium name="Genoscope - CEA"/>
            <person name="William W."/>
        </authorList>
    </citation>
    <scope>NUCLEOTIDE SEQUENCE</scope>
</reference>
<feature type="coiled-coil region" evidence="7">
    <location>
        <begin position="1692"/>
        <end position="1740"/>
    </location>
</feature>
<dbReference type="InterPro" id="IPR002110">
    <property type="entry name" value="Ankyrin_rpt"/>
</dbReference>
<feature type="coiled-coil region" evidence="7">
    <location>
        <begin position="1788"/>
        <end position="1815"/>
    </location>
</feature>
<reference evidence="11" key="1">
    <citation type="submission" date="2021-01" db="EMBL/GenBank/DDBJ databases">
        <authorList>
            <person name="Corre E."/>
            <person name="Pelletier E."/>
            <person name="Niang G."/>
            <person name="Scheremetjew M."/>
            <person name="Finn R."/>
            <person name="Kale V."/>
            <person name="Holt S."/>
            <person name="Cochrane G."/>
            <person name="Meng A."/>
            <person name="Brown T."/>
            <person name="Cohen L."/>
        </authorList>
    </citation>
    <scope>NUCLEOTIDE SEQUENCE</scope>
    <source>
        <strain evidence="11">CCMP1756</strain>
    </source>
</reference>
<dbReference type="SUPFAM" id="SSF47769">
    <property type="entry name" value="SAM/Pointed domain"/>
    <property type="match status" value="1"/>
</dbReference>
<feature type="domain" description="SAM" evidence="9">
    <location>
        <begin position="1971"/>
        <end position="2035"/>
    </location>
</feature>
<keyword evidence="3" id="KW-0677">Repeat</keyword>
<evidence type="ECO:0000256" key="2">
    <source>
        <dbReference type="ARBA" id="ARBA00022490"/>
    </source>
</evidence>
<feature type="region of interest" description="Disordered" evidence="8">
    <location>
        <begin position="849"/>
        <end position="869"/>
    </location>
</feature>
<feature type="region of interest" description="Disordered" evidence="8">
    <location>
        <begin position="285"/>
        <end position="316"/>
    </location>
</feature>
<feature type="compositionally biased region" description="Basic and acidic residues" evidence="8">
    <location>
        <begin position="401"/>
        <end position="410"/>
    </location>
</feature>
<feature type="region of interest" description="Disordered" evidence="8">
    <location>
        <begin position="401"/>
        <end position="426"/>
    </location>
</feature>
<evidence type="ECO:0000256" key="3">
    <source>
        <dbReference type="ARBA" id="ARBA00022737"/>
    </source>
</evidence>
<keyword evidence="7" id="KW-0175">Coiled coil</keyword>
<organism evidence="11">
    <name type="scientific">Pelagomonas calceolata</name>
    <dbReference type="NCBI Taxonomy" id="35677"/>
    <lineage>
        <taxon>Eukaryota</taxon>
        <taxon>Sar</taxon>
        <taxon>Stramenopiles</taxon>
        <taxon>Ochrophyta</taxon>
        <taxon>Pelagophyceae</taxon>
        <taxon>Pelagomonadales</taxon>
        <taxon>Pelagomonadaceae</taxon>
        <taxon>Pelagomonas</taxon>
    </lineage>
</organism>
<dbReference type="PANTHER" id="PTHR22998:SF1">
    <property type="entry name" value="NAD(+) HYDROLASE SARM1"/>
    <property type="match status" value="1"/>
</dbReference>
<evidence type="ECO:0000256" key="8">
    <source>
        <dbReference type="SAM" id="MobiDB-lite"/>
    </source>
</evidence>
<gene>
    <name evidence="11" type="ORF">PCAL00307_LOCUS6427</name>
    <name evidence="12" type="ORF">PECAL_4P27850</name>
</gene>
<dbReference type="SMART" id="SM00015">
    <property type="entry name" value="IQ"/>
    <property type="match status" value="4"/>
</dbReference>
<keyword evidence="13" id="KW-1185">Reference proteome</keyword>
<dbReference type="SUPFAM" id="SSF53474">
    <property type="entry name" value="alpha/beta-Hydrolases"/>
    <property type="match status" value="1"/>
</dbReference>
<feature type="compositionally biased region" description="Basic residues" evidence="8">
    <location>
        <begin position="759"/>
        <end position="775"/>
    </location>
</feature>
<dbReference type="GO" id="GO:0005737">
    <property type="term" value="C:cytoplasm"/>
    <property type="evidence" value="ECO:0007669"/>
    <property type="project" value="UniProtKB-SubCell"/>
</dbReference>
<dbReference type="PROSITE" id="PS50096">
    <property type="entry name" value="IQ"/>
    <property type="match status" value="4"/>
</dbReference>
<evidence type="ECO:0000313" key="13">
    <source>
        <dbReference type="Proteomes" id="UP000789595"/>
    </source>
</evidence>
<dbReference type="InterPro" id="IPR011006">
    <property type="entry name" value="CheY-like_superfamily"/>
</dbReference>
<feature type="region of interest" description="Disordered" evidence="8">
    <location>
        <begin position="759"/>
        <end position="788"/>
    </location>
</feature>
<dbReference type="InterPro" id="IPR036770">
    <property type="entry name" value="Ankyrin_rpt-contain_sf"/>
</dbReference>
<dbReference type="SUPFAM" id="SSF52540">
    <property type="entry name" value="P-loop containing nucleoside triphosphate hydrolases"/>
    <property type="match status" value="1"/>
</dbReference>
<dbReference type="PROSITE" id="PS50297">
    <property type="entry name" value="ANK_REP_REGION"/>
    <property type="match status" value="1"/>
</dbReference>
<dbReference type="OrthoDB" id="196165at2759"/>
<evidence type="ECO:0008006" key="14">
    <source>
        <dbReference type="Google" id="ProtNLM"/>
    </source>
</evidence>
<proteinExistence type="predicted"/>
<accession>A0A7S3ZRA3</accession>
<dbReference type="Pfam" id="PF00536">
    <property type="entry name" value="SAM_1"/>
    <property type="match status" value="1"/>
</dbReference>
<dbReference type="InterPro" id="IPR039184">
    <property type="entry name" value="SARM1"/>
</dbReference>
<evidence type="ECO:0000259" key="9">
    <source>
        <dbReference type="PROSITE" id="PS50105"/>
    </source>
</evidence>
<feature type="repeat" description="ANK" evidence="5">
    <location>
        <begin position="2147"/>
        <end position="2179"/>
    </location>
</feature>
<feature type="region of interest" description="Disordered" evidence="8">
    <location>
        <begin position="439"/>
        <end position="485"/>
    </location>
</feature>
<keyword evidence="5" id="KW-0040">ANK repeat</keyword>
<dbReference type="GO" id="GO:0048678">
    <property type="term" value="P:response to axon injury"/>
    <property type="evidence" value="ECO:0007669"/>
    <property type="project" value="InterPro"/>
</dbReference>
<feature type="domain" description="Response regulatory" evidence="10">
    <location>
        <begin position="679"/>
        <end position="839"/>
    </location>
</feature>